<dbReference type="EMBL" id="RKQZ01000001">
    <property type="protein sequence ID" value="RPF19622.1"/>
    <property type="molecule type" value="Genomic_DNA"/>
</dbReference>
<evidence type="ECO:0000313" key="2">
    <source>
        <dbReference type="Proteomes" id="UP000280501"/>
    </source>
</evidence>
<reference evidence="1 2" key="1">
    <citation type="submission" date="2018-11" db="EMBL/GenBank/DDBJ databases">
        <title>Sequencing the genomes of 1000 actinobacteria strains.</title>
        <authorList>
            <person name="Klenk H.-P."/>
        </authorList>
    </citation>
    <scope>NUCLEOTIDE SEQUENCE [LARGE SCALE GENOMIC DNA]</scope>
    <source>
        <strain evidence="1 2">DSM 15700</strain>
    </source>
</reference>
<name>A0A3N4Z3C7_9MICO</name>
<evidence type="ECO:0000313" key="1">
    <source>
        <dbReference type="EMBL" id="RPF19622.1"/>
    </source>
</evidence>
<comment type="caution">
    <text evidence="1">The sequence shown here is derived from an EMBL/GenBank/DDBJ whole genome shotgun (WGS) entry which is preliminary data.</text>
</comment>
<sequence length="55" mass="5934">MRRRVGRRTARVGHRAVASGISVDPAVRLDRHRGSAGAALHDGLANRVFSEDGEI</sequence>
<gene>
    <name evidence="1" type="ORF">EDD34_0177</name>
</gene>
<protein>
    <submittedName>
        <fullName evidence="1">Uncharacterized protein</fullName>
    </submittedName>
</protein>
<accession>A0A3N4Z3C7</accession>
<organism evidence="1 2">
    <name type="scientific">Myceligenerans xiligouense</name>
    <dbReference type="NCBI Taxonomy" id="253184"/>
    <lineage>
        <taxon>Bacteria</taxon>
        <taxon>Bacillati</taxon>
        <taxon>Actinomycetota</taxon>
        <taxon>Actinomycetes</taxon>
        <taxon>Micrococcales</taxon>
        <taxon>Promicromonosporaceae</taxon>
        <taxon>Myceligenerans</taxon>
    </lineage>
</organism>
<proteinExistence type="predicted"/>
<dbReference type="AlphaFoldDB" id="A0A3N4Z3C7"/>
<keyword evidence="2" id="KW-1185">Reference proteome</keyword>
<dbReference type="Proteomes" id="UP000280501">
    <property type="component" value="Unassembled WGS sequence"/>
</dbReference>